<organism evidence="1 2">
    <name type="scientific">Kribbella steppae</name>
    <dbReference type="NCBI Taxonomy" id="2512223"/>
    <lineage>
        <taxon>Bacteria</taxon>
        <taxon>Bacillati</taxon>
        <taxon>Actinomycetota</taxon>
        <taxon>Actinomycetes</taxon>
        <taxon>Propionibacteriales</taxon>
        <taxon>Kribbellaceae</taxon>
        <taxon>Kribbella</taxon>
    </lineage>
</organism>
<reference evidence="1 2" key="1">
    <citation type="journal article" date="2015" name="Stand. Genomic Sci.">
        <title>Genomic Encyclopedia of Bacterial and Archaeal Type Strains, Phase III: the genomes of soil and plant-associated and newly described type strains.</title>
        <authorList>
            <person name="Whitman W.B."/>
            <person name="Woyke T."/>
            <person name="Klenk H.P."/>
            <person name="Zhou Y."/>
            <person name="Lilburn T.G."/>
            <person name="Beck B.J."/>
            <person name="De Vos P."/>
            <person name="Vandamme P."/>
            <person name="Eisen J.A."/>
            <person name="Garrity G."/>
            <person name="Hugenholtz P."/>
            <person name="Kyrpides N.C."/>
        </authorList>
    </citation>
    <scope>NUCLEOTIDE SEQUENCE [LARGE SCALE GENOMIC DNA]</scope>
    <source>
        <strain evidence="1 2">VKM Ac-2572</strain>
    </source>
</reference>
<name>A0A4R2H3E6_9ACTN</name>
<proteinExistence type="predicted"/>
<evidence type="ECO:0000313" key="2">
    <source>
        <dbReference type="Proteomes" id="UP000294508"/>
    </source>
</evidence>
<dbReference type="AlphaFoldDB" id="A0A4R2H3E6"/>
<dbReference type="EMBL" id="SLWN01000013">
    <property type="protein sequence ID" value="TCO19791.1"/>
    <property type="molecule type" value="Genomic_DNA"/>
</dbReference>
<evidence type="ECO:0000313" key="1">
    <source>
        <dbReference type="EMBL" id="TCO19791.1"/>
    </source>
</evidence>
<comment type="caution">
    <text evidence="1">The sequence shown here is derived from an EMBL/GenBank/DDBJ whole genome shotgun (WGS) entry which is preliminary data.</text>
</comment>
<protein>
    <submittedName>
        <fullName evidence="1">Uncharacterized protein</fullName>
    </submittedName>
</protein>
<accession>A0A4R2H3E6</accession>
<keyword evidence="2" id="KW-1185">Reference proteome</keyword>
<sequence length="223" mass="24702">MSTALSADRTTDSGQVTVTWQRWQPQIPLVAFYDERRSLSDPIVNYVANTKIDTVFVLIPEVEPDHLWRRLLQNQRGAILAHALRKNTNAVVGRLRFRVPANEPDAGTDTQKQSLGKYVLDRLPSGCDLEAQGLNRGLRGTRSSGPAVGLETGDLAQAVRVDRNSARGRLHRHWARRFRGDAPRATPGSTPCRALRLPDHPESRPRFRRSLVGLGAGGVCGCR</sequence>
<dbReference type="Proteomes" id="UP000294508">
    <property type="component" value="Unassembled WGS sequence"/>
</dbReference>
<gene>
    <name evidence="1" type="ORF">EV652_113190</name>
</gene>